<sequence>MTRSRTSAKAAGQRLETQMEQWLQWAFQDDRIVRSRLHGKHDQGDIVGLRFDGDRVCIECKATRNGKDGAPRGVVKEFGEAITEAGNIDSPWPVLIKKRDQVGDRLVRNGGSQLGIILENDYYRLCRHNMTGFRPSLIQPTQAMIANDLVGMPCSSLFRLFNHGLPLGPE</sequence>
<dbReference type="AlphaFoldDB" id="A0A261FFT3"/>
<dbReference type="EMBL" id="MWWV01000006">
    <property type="protein sequence ID" value="OZG57833.1"/>
    <property type="molecule type" value="Genomic_DNA"/>
</dbReference>
<reference evidence="1 2" key="1">
    <citation type="journal article" date="2017" name="BMC Genomics">
        <title>Comparative genomic and phylogenomic analyses of the Bifidobacteriaceae family.</title>
        <authorList>
            <person name="Lugli G.A."/>
            <person name="Milani C."/>
            <person name="Turroni F."/>
            <person name="Duranti S."/>
            <person name="Mancabelli L."/>
            <person name="Mangifesta M."/>
            <person name="Ferrario C."/>
            <person name="Modesto M."/>
            <person name="Mattarelli P."/>
            <person name="Jiri K."/>
            <person name="van Sinderen D."/>
            <person name="Ventura M."/>
        </authorList>
    </citation>
    <scope>NUCLEOTIDE SEQUENCE [LARGE SCALE GENOMIC DNA]</scope>
    <source>
        <strain evidence="1 2">DSM 100201</strain>
    </source>
</reference>
<dbReference type="RefSeq" id="WP_143248881.1">
    <property type="nucleotide sequence ID" value="NZ_MWWV01000006.1"/>
</dbReference>
<accession>A0A261FFT3</accession>
<organism evidence="1 2">
    <name type="scientific">Bifidobacterium tissieri</name>
    <dbReference type="NCBI Taxonomy" id="1630162"/>
    <lineage>
        <taxon>Bacteria</taxon>
        <taxon>Bacillati</taxon>
        <taxon>Actinomycetota</taxon>
        <taxon>Actinomycetes</taxon>
        <taxon>Bifidobacteriales</taxon>
        <taxon>Bifidobacteriaceae</taxon>
        <taxon>Bifidobacterium</taxon>
    </lineage>
</organism>
<comment type="caution">
    <text evidence="1">The sequence shown here is derived from an EMBL/GenBank/DDBJ whole genome shotgun (WGS) entry which is preliminary data.</text>
</comment>
<dbReference type="Proteomes" id="UP000216444">
    <property type="component" value="Unassembled WGS sequence"/>
</dbReference>
<protein>
    <submittedName>
        <fullName evidence="1">Uncharacterized protein</fullName>
    </submittedName>
</protein>
<evidence type="ECO:0000313" key="2">
    <source>
        <dbReference type="Proteomes" id="UP000216444"/>
    </source>
</evidence>
<evidence type="ECO:0000313" key="1">
    <source>
        <dbReference type="EMBL" id="OZG57833.1"/>
    </source>
</evidence>
<keyword evidence="2" id="KW-1185">Reference proteome</keyword>
<proteinExistence type="predicted"/>
<gene>
    <name evidence="1" type="ORF">BTIS_1074</name>
</gene>
<name>A0A261FFT3_9BIFI</name>